<dbReference type="NCBIfam" id="TIGR02868">
    <property type="entry name" value="CydC"/>
    <property type="match status" value="1"/>
</dbReference>
<dbReference type="PROSITE" id="PS50929">
    <property type="entry name" value="ABC_TM1F"/>
    <property type="match status" value="1"/>
</dbReference>
<keyword evidence="6 8" id="KW-0472">Membrane</keyword>
<feature type="transmembrane region" description="Helical" evidence="8">
    <location>
        <begin position="237"/>
        <end position="264"/>
    </location>
</feature>
<dbReference type="AlphaFoldDB" id="F5XFS1"/>
<gene>
    <name evidence="11" type="primary">cydC</name>
    <name evidence="11" type="ordered locus">MLP_24640</name>
</gene>
<evidence type="ECO:0000256" key="8">
    <source>
        <dbReference type="SAM" id="Phobius"/>
    </source>
</evidence>
<dbReference type="OrthoDB" id="3237158at2"/>
<dbReference type="GO" id="GO:0016887">
    <property type="term" value="F:ATP hydrolysis activity"/>
    <property type="evidence" value="ECO:0007669"/>
    <property type="project" value="InterPro"/>
</dbReference>
<proteinExistence type="predicted"/>
<dbReference type="SUPFAM" id="SSF90123">
    <property type="entry name" value="ABC transporter transmembrane region"/>
    <property type="match status" value="1"/>
</dbReference>
<dbReference type="RefSeq" id="WP_013863348.1">
    <property type="nucleotide sequence ID" value="NC_015635.1"/>
</dbReference>
<keyword evidence="3" id="KW-0547">Nucleotide-binding</keyword>
<dbReference type="GO" id="GO:0140359">
    <property type="term" value="F:ABC-type transporter activity"/>
    <property type="evidence" value="ECO:0007669"/>
    <property type="project" value="InterPro"/>
</dbReference>
<evidence type="ECO:0000256" key="4">
    <source>
        <dbReference type="ARBA" id="ARBA00022840"/>
    </source>
</evidence>
<feature type="transmembrane region" description="Helical" evidence="8">
    <location>
        <begin position="160"/>
        <end position="182"/>
    </location>
</feature>
<evidence type="ECO:0000256" key="2">
    <source>
        <dbReference type="ARBA" id="ARBA00022692"/>
    </source>
</evidence>
<dbReference type="Gene3D" id="1.20.1560.10">
    <property type="entry name" value="ABC transporter type 1, transmembrane domain"/>
    <property type="match status" value="1"/>
</dbReference>
<organism evidence="11 12">
    <name type="scientific">Microlunatus phosphovorus (strain ATCC 700054 / DSM 10555 / JCM 9379 / NBRC 101784 / NCIMB 13414 / VKM Ac-1990 / NM-1)</name>
    <dbReference type="NCBI Taxonomy" id="1032480"/>
    <lineage>
        <taxon>Bacteria</taxon>
        <taxon>Bacillati</taxon>
        <taxon>Actinomycetota</taxon>
        <taxon>Actinomycetes</taxon>
        <taxon>Propionibacteriales</taxon>
        <taxon>Propionibacteriaceae</taxon>
        <taxon>Microlunatus</taxon>
    </lineage>
</organism>
<evidence type="ECO:0000313" key="12">
    <source>
        <dbReference type="Proteomes" id="UP000007947"/>
    </source>
</evidence>
<dbReference type="Pfam" id="PF00664">
    <property type="entry name" value="ABC_membrane"/>
    <property type="match status" value="1"/>
</dbReference>
<dbReference type="Gene3D" id="3.40.50.300">
    <property type="entry name" value="P-loop containing nucleotide triphosphate hydrolases"/>
    <property type="match status" value="1"/>
</dbReference>
<dbReference type="PROSITE" id="PS00211">
    <property type="entry name" value="ABC_TRANSPORTER_1"/>
    <property type="match status" value="1"/>
</dbReference>
<dbReference type="HOGENOM" id="CLU_000604_84_9_11"/>
<dbReference type="Proteomes" id="UP000007947">
    <property type="component" value="Chromosome"/>
</dbReference>
<evidence type="ECO:0000259" key="10">
    <source>
        <dbReference type="PROSITE" id="PS50929"/>
    </source>
</evidence>
<keyword evidence="12" id="KW-1185">Reference proteome</keyword>
<evidence type="ECO:0000256" key="1">
    <source>
        <dbReference type="ARBA" id="ARBA00004651"/>
    </source>
</evidence>
<dbReference type="PROSITE" id="PS50893">
    <property type="entry name" value="ABC_TRANSPORTER_2"/>
    <property type="match status" value="1"/>
</dbReference>
<dbReference type="SMART" id="SM00382">
    <property type="entry name" value="AAA"/>
    <property type="match status" value="1"/>
</dbReference>
<keyword evidence="4 11" id="KW-0067">ATP-binding</keyword>
<evidence type="ECO:0000256" key="6">
    <source>
        <dbReference type="ARBA" id="ARBA00023136"/>
    </source>
</evidence>
<dbReference type="GO" id="GO:0034040">
    <property type="term" value="F:ATPase-coupled lipid transmembrane transporter activity"/>
    <property type="evidence" value="ECO:0007669"/>
    <property type="project" value="TreeGrafter"/>
</dbReference>
<dbReference type="EMBL" id="AP012204">
    <property type="protein sequence ID" value="BAK35478.1"/>
    <property type="molecule type" value="Genomic_DNA"/>
</dbReference>
<dbReference type="InterPro" id="IPR011527">
    <property type="entry name" value="ABC1_TM_dom"/>
</dbReference>
<dbReference type="PANTHER" id="PTHR24221:SF653">
    <property type="entry name" value="TRANSPORT ATP-BINDING PROTEIN CYDC"/>
    <property type="match status" value="1"/>
</dbReference>
<sequence length="553" mass="56519">MNEPHCRTPGTALVVSRPRQLMRAVLLGALASGAGIALLGTAAWLLSRAAERPPILYLMVAIVAVRAFGIGKGVLRYTERLDSHDLALRLQTVLRLDTWRALTQSTWVGRHGGDLLSRLVNDVEAIQDLVVRVIVPVASAGLVAVATTTVITLLSPGAGLLLAVSVALAGVVMPWLAARLAARSIASLAPLRGELATVAAEASDAAPDLVAYGATDAVVARLAAVDTRLRRAEQRAAWASGLAGFGQTLAAGVAVLGGLLVGAVQVFAGVLSPVNLAVVVLTPLALHEVLATLPAAALAWHRSHSALGRVGEVLTAPTVGSPDNLSVVATDTSEVPPSIEIADLSAGWPGSAPAVVGLDLTVQAGEKAALVGPSGTGKTTVAATLLGLLPPVAGTAQARGRLGYLAQDAYLFDTTVAENVRIGRRDAGDTDIAKALARARVSMPLDRLVGIHGTQVSGGEARRIALARLLLGNADVLILDEPTEHLDAPTAAALVDDLWATTTDSGAAVLVITHDPTLAARCDRVVSLPNPPVSGTNAGLNQLPAHDTPPLAG</sequence>
<dbReference type="GO" id="GO:0045454">
    <property type="term" value="P:cell redox homeostasis"/>
    <property type="evidence" value="ECO:0007669"/>
    <property type="project" value="InterPro"/>
</dbReference>
<keyword evidence="5 8" id="KW-1133">Transmembrane helix</keyword>
<dbReference type="STRING" id="1032480.MLP_24640"/>
<feature type="domain" description="ABC transmembrane type-1" evidence="10">
    <location>
        <begin position="24"/>
        <end position="302"/>
    </location>
</feature>
<dbReference type="Pfam" id="PF00005">
    <property type="entry name" value="ABC_tran"/>
    <property type="match status" value="1"/>
</dbReference>
<dbReference type="InterPro" id="IPR017871">
    <property type="entry name" value="ABC_transporter-like_CS"/>
</dbReference>
<dbReference type="GO" id="GO:0005886">
    <property type="term" value="C:plasma membrane"/>
    <property type="evidence" value="ECO:0007669"/>
    <property type="project" value="UniProtKB-SubCell"/>
</dbReference>
<feature type="region of interest" description="Disordered" evidence="7">
    <location>
        <begin position="533"/>
        <end position="553"/>
    </location>
</feature>
<dbReference type="KEGG" id="mph:MLP_24640"/>
<evidence type="ECO:0000313" key="11">
    <source>
        <dbReference type="EMBL" id="BAK35478.1"/>
    </source>
</evidence>
<evidence type="ECO:0000259" key="9">
    <source>
        <dbReference type="PROSITE" id="PS50893"/>
    </source>
</evidence>
<name>F5XFS1_MICPN</name>
<dbReference type="SUPFAM" id="SSF52540">
    <property type="entry name" value="P-loop containing nucleoside triphosphate hydrolases"/>
    <property type="match status" value="1"/>
</dbReference>
<dbReference type="GO" id="GO:0005524">
    <property type="term" value="F:ATP binding"/>
    <property type="evidence" value="ECO:0007669"/>
    <property type="project" value="UniProtKB-KW"/>
</dbReference>
<reference evidence="11 12" key="1">
    <citation type="submission" date="2011-05" db="EMBL/GenBank/DDBJ databases">
        <title>Whole genome sequence of Microlunatus phosphovorus NM-1.</title>
        <authorList>
            <person name="Hosoyama A."/>
            <person name="Sasaki K."/>
            <person name="Harada T."/>
            <person name="Igarashi R."/>
            <person name="Kawakoshi A."/>
            <person name="Sasagawa M."/>
            <person name="Fukada J."/>
            <person name="Nakamura S."/>
            <person name="Katano Y."/>
            <person name="Hanada S."/>
            <person name="Kamagata Y."/>
            <person name="Nakamura N."/>
            <person name="Yamazaki S."/>
            <person name="Fujita N."/>
        </authorList>
    </citation>
    <scope>NUCLEOTIDE SEQUENCE [LARGE SCALE GENOMIC DNA]</scope>
    <source>
        <strain evidence="12">ATCC 700054 / DSM 10555 / JCM 9379 / NBRC 101784 / NCIMB 13414 / VKM Ac-1990 / NM-1</strain>
    </source>
</reference>
<comment type="subcellular location">
    <subcellularLocation>
        <location evidence="1">Cell membrane</location>
        <topology evidence="1">Multi-pass membrane protein</topology>
    </subcellularLocation>
</comment>
<dbReference type="CDD" id="cd03228">
    <property type="entry name" value="ABCC_MRP_Like"/>
    <property type="match status" value="1"/>
</dbReference>
<accession>F5XFS1</accession>
<dbReference type="PANTHER" id="PTHR24221">
    <property type="entry name" value="ATP-BINDING CASSETTE SUB-FAMILY B"/>
    <property type="match status" value="1"/>
</dbReference>
<dbReference type="GO" id="GO:0034775">
    <property type="term" value="P:glutathione transmembrane transport"/>
    <property type="evidence" value="ECO:0007669"/>
    <property type="project" value="InterPro"/>
</dbReference>
<feature type="transmembrane region" description="Helical" evidence="8">
    <location>
        <begin position="55"/>
        <end position="75"/>
    </location>
</feature>
<protein>
    <submittedName>
        <fullName evidence="11">Putative ABC transporter permease/ATP-binding protein CydC</fullName>
    </submittedName>
</protein>
<feature type="domain" description="ABC transporter" evidence="9">
    <location>
        <begin position="339"/>
        <end position="553"/>
    </location>
</feature>
<dbReference type="InterPro" id="IPR003439">
    <property type="entry name" value="ABC_transporter-like_ATP-bd"/>
</dbReference>
<dbReference type="InterPro" id="IPR014223">
    <property type="entry name" value="ABC_CydC/D"/>
</dbReference>
<feature type="transmembrane region" description="Helical" evidence="8">
    <location>
        <begin position="21"/>
        <end position="43"/>
    </location>
</feature>
<dbReference type="InterPro" id="IPR036640">
    <property type="entry name" value="ABC1_TM_sf"/>
</dbReference>
<evidence type="ECO:0000256" key="3">
    <source>
        <dbReference type="ARBA" id="ARBA00022741"/>
    </source>
</evidence>
<keyword evidence="2 8" id="KW-0812">Transmembrane</keyword>
<dbReference type="InterPro" id="IPR039421">
    <property type="entry name" value="Type_1_exporter"/>
</dbReference>
<dbReference type="InterPro" id="IPR003593">
    <property type="entry name" value="AAA+_ATPase"/>
</dbReference>
<evidence type="ECO:0000256" key="7">
    <source>
        <dbReference type="SAM" id="MobiDB-lite"/>
    </source>
</evidence>
<dbReference type="InterPro" id="IPR027417">
    <property type="entry name" value="P-loop_NTPase"/>
</dbReference>
<dbReference type="eggNOG" id="COG4987">
    <property type="taxonomic scope" value="Bacteria"/>
</dbReference>
<evidence type="ECO:0000256" key="5">
    <source>
        <dbReference type="ARBA" id="ARBA00022989"/>
    </source>
</evidence>
<feature type="transmembrane region" description="Helical" evidence="8">
    <location>
        <begin position="129"/>
        <end position="154"/>
    </location>
</feature>